<dbReference type="SUPFAM" id="SSF64268">
    <property type="entry name" value="PX domain"/>
    <property type="match status" value="1"/>
</dbReference>
<evidence type="ECO:0000256" key="1">
    <source>
        <dbReference type="SAM" id="MobiDB-lite"/>
    </source>
</evidence>
<dbReference type="RefSeq" id="XP_002500454.1">
    <property type="nucleotide sequence ID" value="XM_002500408.1"/>
</dbReference>
<name>C1E1C5_MICCC</name>
<feature type="region of interest" description="Disordered" evidence="1">
    <location>
        <begin position="528"/>
        <end position="564"/>
    </location>
</feature>
<evidence type="ECO:0000313" key="4">
    <source>
        <dbReference type="Proteomes" id="UP000002009"/>
    </source>
</evidence>
<dbReference type="GeneID" id="8242080"/>
<dbReference type="PANTHER" id="PTHR10555">
    <property type="entry name" value="SORTING NEXIN"/>
    <property type="match status" value="1"/>
</dbReference>
<dbReference type="Pfam" id="PF00787">
    <property type="entry name" value="PX"/>
    <property type="match status" value="1"/>
</dbReference>
<feature type="compositionally biased region" description="Acidic residues" evidence="1">
    <location>
        <begin position="1"/>
        <end position="14"/>
    </location>
</feature>
<evidence type="ECO:0000259" key="2">
    <source>
        <dbReference type="PROSITE" id="PS50195"/>
    </source>
</evidence>
<dbReference type="PROSITE" id="PS50195">
    <property type="entry name" value="PX"/>
    <property type="match status" value="1"/>
</dbReference>
<feature type="compositionally biased region" description="Low complexity" evidence="1">
    <location>
        <begin position="542"/>
        <end position="564"/>
    </location>
</feature>
<dbReference type="STRING" id="296587.C1E1C5"/>
<proteinExistence type="predicted"/>
<dbReference type="InterPro" id="IPR036871">
    <property type="entry name" value="PX_dom_sf"/>
</dbReference>
<feature type="domain" description="PX" evidence="2">
    <location>
        <begin position="66"/>
        <end position="184"/>
    </location>
</feature>
<keyword evidence="4" id="KW-1185">Reference proteome</keyword>
<sequence length="564" mass="58569">MSDVEAETAAEVEQEAGPSSPTAPPAYESIVLSDPEPAPAVSEIENNAAASGGNAYPSPPAQPPGARLVARVTEPVKIGDGMTAHAAYVVAVDTDMPVFRLPKLSVQRRFSDFTWLRDKLRATFPGIILYPLPDKVVTTSPFNPEFLEHRRAGLDLFLRKTCEHPALRESIDLVAFLQDEHGASLGSAASPWYQRGAAGTALAAADSWWQQITTATESFVAGAGTESLLMEEDPKYLEATEYLLLLEERLRRAVRSSDDVVGAVNAGGIIVESFAENARVLGDCEEKGAKVLLGDAAGGLGQAFRQVGAAAQTLRAPAETQAWRLADAFRAPLKRGLALVQAAKEAIDARTDALLKLQTARARCEQKRARYEAVAGGGSNGVNGAAGAPPPVAPAPPPTLGSTWMSSLSSITKGAFGGGAAQPSVEELQKEAESAATAKDVAQSRYDALKDRMTTELPRLHGELESELNAAFACAAECFKDLAAAQAAAWESVVPGCSDVEPAAPPPLPEKGTDGATEGRVKALWTQYMGGSTTNGGGSSGGSAAAAAAAAAAEGSSPTGVLPE</sequence>
<dbReference type="Proteomes" id="UP000002009">
    <property type="component" value="Chromosome 3"/>
</dbReference>
<dbReference type="FunCoup" id="C1E1C5">
    <property type="interactions" value="2040"/>
</dbReference>
<dbReference type="InterPro" id="IPR027267">
    <property type="entry name" value="AH/BAR_dom_sf"/>
</dbReference>
<dbReference type="CDD" id="cd07596">
    <property type="entry name" value="BAR_SNX"/>
    <property type="match status" value="1"/>
</dbReference>
<dbReference type="GO" id="GO:0035091">
    <property type="term" value="F:phosphatidylinositol binding"/>
    <property type="evidence" value="ECO:0007669"/>
    <property type="project" value="InterPro"/>
</dbReference>
<dbReference type="EMBL" id="CP001324">
    <property type="protein sequence ID" value="ACO61712.1"/>
    <property type="molecule type" value="Genomic_DNA"/>
</dbReference>
<dbReference type="KEGG" id="mis:MICPUN_56821"/>
<dbReference type="eggNOG" id="KOG2273">
    <property type="taxonomic scope" value="Eukaryota"/>
</dbReference>
<dbReference type="PANTHER" id="PTHR10555:SF170">
    <property type="entry name" value="FI18122P1"/>
    <property type="match status" value="1"/>
</dbReference>
<dbReference type="InParanoid" id="C1E1C5"/>
<dbReference type="InterPro" id="IPR001683">
    <property type="entry name" value="PX_dom"/>
</dbReference>
<feature type="region of interest" description="Disordered" evidence="1">
    <location>
        <begin position="1"/>
        <end position="67"/>
    </location>
</feature>
<accession>C1E1C5</accession>
<dbReference type="AlphaFoldDB" id="C1E1C5"/>
<dbReference type="OrthoDB" id="5227681at2759"/>
<dbReference type="Gene3D" id="3.30.1520.10">
    <property type="entry name" value="Phox-like domain"/>
    <property type="match status" value="1"/>
</dbReference>
<protein>
    <recommendedName>
        <fullName evidence="2">PX domain-containing protein</fullName>
    </recommendedName>
</protein>
<organism evidence="3 4">
    <name type="scientific">Micromonas commoda (strain RCC299 / NOUM17 / CCMP2709)</name>
    <name type="common">Picoplanktonic green alga</name>
    <dbReference type="NCBI Taxonomy" id="296587"/>
    <lineage>
        <taxon>Eukaryota</taxon>
        <taxon>Viridiplantae</taxon>
        <taxon>Chlorophyta</taxon>
        <taxon>Mamiellophyceae</taxon>
        <taxon>Mamiellales</taxon>
        <taxon>Mamiellaceae</taxon>
        <taxon>Micromonas</taxon>
    </lineage>
</organism>
<evidence type="ECO:0000313" key="3">
    <source>
        <dbReference type="EMBL" id="ACO61712.1"/>
    </source>
</evidence>
<dbReference type="SMART" id="SM00312">
    <property type="entry name" value="PX"/>
    <property type="match status" value="1"/>
</dbReference>
<gene>
    <name evidence="3" type="ORF">MICPUN_56821</name>
</gene>
<dbReference type="Gene3D" id="1.20.1270.60">
    <property type="entry name" value="Arfaptin homology (AH) domain/BAR domain"/>
    <property type="match status" value="1"/>
</dbReference>
<dbReference type="GO" id="GO:0005768">
    <property type="term" value="C:endosome"/>
    <property type="evidence" value="ECO:0007669"/>
    <property type="project" value="UniProtKB-ARBA"/>
</dbReference>
<reference evidence="3 4" key="1">
    <citation type="journal article" date="2009" name="Science">
        <title>Green evolution and dynamic adaptations revealed by genomes of the marine picoeukaryotes Micromonas.</title>
        <authorList>
            <person name="Worden A.Z."/>
            <person name="Lee J.H."/>
            <person name="Mock T."/>
            <person name="Rouze P."/>
            <person name="Simmons M.P."/>
            <person name="Aerts A.L."/>
            <person name="Allen A.E."/>
            <person name="Cuvelier M.L."/>
            <person name="Derelle E."/>
            <person name="Everett M.V."/>
            <person name="Foulon E."/>
            <person name="Grimwood J."/>
            <person name="Gundlach H."/>
            <person name="Henrissat B."/>
            <person name="Napoli C."/>
            <person name="McDonald S.M."/>
            <person name="Parker M.S."/>
            <person name="Rombauts S."/>
            <person name="Salamov A."/>
            <person name="Von Dassow P."/>
            <person name="Badger J.H."/>
            <person name="Coutinho P.M."/>
            <person name="Demir E."/>
            <person name="Dubchak I."/>
            <person name="Gentemann C."/>
            <person name="Eikrem W."/>
            <person name="Gready J.E."/>
            <person name="John U."/>
            <person name="Lanier W."/>
            <person name="Lindquist E.A."/>
            <person name="Lucas S."/>
            <person name="Mayer K.F."/>
            <person name="Moreau H."/>
            <person name="Not F."/>
            <person name="Otillar R."/>
            <person name="Panaud O."/>
            <person name="Pangilinan J."/>
            <person name="Paulsen I."/>
            <person name="Piegu B."/>
            <person name="Poliakov A."/>
            <person name="Robbens S."/>
            <person name="Schmutz J."/>
            <person name="Toulza E."/>
            <person name="Wyss T."/>
            <person name="Zelensky A."/>
            <person name="Zhou K."/>
            <person name="Armbrust E.V."/>
            <person name="Bhattacharya D."/>
            <person name="Goodenough U.W."/>
            <person name="Van de Peer Y."/>
            <person name="Grigoriev I.V."/>
        </authorList>
    </citation>
    <scope>NUCLEOTIDE SEQUENCE [LARGE SCALE GENOMIC DNA]</scope>
    <source>
        <strain evidence="4">RCC299 / NOUM17</strain>
    </source>
</reference>